<name>A0A1G2G6B3_9BACT</name>
<keyword evidence="1" id="KW-0677">Repeat</keyword>
<dbReference type="InterPro" id="IPR017871">
    <property type="entry name" value="ABC_transporter-like_CS"/>
</dbReference>
<keyword evidence="3" id="KW-0067">ATP-binding</keyword>
<dbReference type="GO" id="GO:0016887">
    <property type="term" value="F:ATP hydrolysis activity"/>
    <property type="evidence" value="ECO:0007669"/>
    <property type="project" value="InterPro"/>
</dbReference>
<evidence type="ECO:0000256" key="2">
    <source>
        <dbReference type="ARBA" id="ARBA00022741"/>
    </source>
</evidence>
<keyword evidence="2" id="KW-0547">Nucleotide-binding</keyword>
<dbReference type="SUPFAM" id="SSF52540">
    <property type="entry name" value="P-loop containing nucleoside triphosphate hydrolases"/>
    <property type="match status" value="2"/>
</dbReference>
<dbReference type="SMART" id="SM00382">
    <property type="entry name" value="AAA"/>
    <property type="match status" value="2"/>
</dbReference>
<sequence>MGSYLRFGERTLFLARLSFLALWVAHSGFMRVLSSGSKTPWGVSISEKIEYGYPMPREEIILRFDDVSFEYGPRHPIVKEVSFGLRRGTKIALMGQNGAGKSTIFALIMGALKPESGSIHIERDLTIATARQVIVREEMDLTVREFFERRFDKKIYDIDPKIDAVLEVVHLAAPKDKIIKTFSGGQQARLLLASALIQDPDLLLLDEPTNNLDKAGIAHLTQFLVDYKKTCMVISHDATFLNAFTGGVLYLDVFTQKVEKYDGNYFNVVRDIAARIERENKKNAQLAKEIQENKEKANFFAHKGGKMRNVAKKMREKIEEMEEDQVDVRREDKTIRPFVIPAQGEIVGDIAHITGYGVMHHHKPVSRTCDIKLKKRYHLLITGPNGIGKTTLLESLASGKAKGMTIARGVRVGYYRQDFSTLNFEDTVAESLMSVMDKKVEETMRGAASRFLITPEMIGTKIGRLSEGQKGLVAFARLVLLKPGLLILDEPTNHINFRHIPIIAKALDQYDGAMILVSHVPDFVSQIRIDEVLDLEKDVK</sequence>
<dbReference type="InterPro" id="IPR050611">
    <property type="entry name" value="ABCF"/>
</dbReference>
<dbReference type="Pfam" id="PF00005">
    <property type="entry name" value="ABC_tran"/>
    <property type="match status" value="2"/>
</dbReference>
<dbReference type="PANTHER" id="PTHR19211:SF14">
    <property type="entry name" value="ATP-BINDING CASSETTE SUB-FAMILY F MEMBER 1"/>
    <property type="match status" value="1"/>
</dbReference>
<dbReference type="InterPro" id="IPR003593">
    <property type="entry name" value="AAA+_ATPase"/>
</dbReference>
<dbReference type="PANTHER" id="PTHR19211">
    <property type="entry name" value="ATP-BINDING TRANSPORT PROTEIN-RELATED"/>
    <property type="match status" value="1"/>
</dbReference>
<keyword evidence="4" id="KW-0175">Coiled coil</keyword>
<gene>
    <name evidence="6" type="ORF">A2756_02650</name>
</gene>
<dbReference type="InterPro" id="IPR027417">
    <property type="entry name" value="P-loop_NTPase"/>
</dbReference>
<dbReference type="AlphaFoldDB" id="A0A1G2G6B3"/>
<evidence type="ECO:0000313" key="6">
    <source>
        <dbReference type="EMBL" id="OGZ45784.1"/>
    </source>
</evidence>
<evidence type="ECO:0000259" key="5">
    <source>
        <dbReference type="PROSITE" id="PS50893"/>
    </source>
</evidence>
<dbReference type="CDD" id="cd03221">
    <property type="entry name" value="ABCF_EF-3"/>
    <property type="match status" value="1"/>
</dbReference>
<evidence type="ECO:0000313" key="7">
    <source>
        <dbReference type="Proteomes" id="UP000177785"/>
    </source>
</evidence>
<evidence type="ECO:0000256" key="3">
    <source>
        <dbReference type="ARBA" id="ARBA00022840"/>
    </source>
</evidence>
<comment type="caution">
    <text evidence="6">The sequence shown here is derived from an EMBL/GenBank/DDBJ whole genome shotgun (WGS) entry which is preliminary data.</text>
</comment>
<dbReference type="PROSITE" id="PS00211">
    <property type="entry name" value="ABC_TRANSPORTER_1"/>
    <property type="match status" value="1"/>
</dbReference>
<dbReference type="EMBL" id="MHNL01000005">
    <property type="protein sequence ID" value="OGZ45784.1"/>
    <property type="molecule type" value="Genomic_DNA"/>
</dbReference>
<dbReference type="GO" id="GO:0005524">
    <property type="term" value="F:ATP binding"/>
    <property type="evidence" value="ECO:0007669"/>
    <property type="project" value="UniProtKB-KW"/>
</dbReference>
<dbReference type="STRING" id="1802115.A2756_02650"/>
<dbReference type="InterPro" id="IPR003439">
    <property type="entry name" value="ABC_transporter-like_ATP-bd"/>
</dbReference>
<evidence type="ECO:0000256" key="4">
    <source>
        <dbReference type="SAM" id="Coils"/>
    </source>
</evidence>
<dbReference type="Proteomes" id="UP000177785">
    <property type="component" value="Unassembled WGS sequence"/>
</dbReference>
<feature type="coiled-coil region" evidence="4">
    <location>
        <begin position="269"/>
        <end position="331"/>
    </location>
</feature>
<feature type="domain" description="ABC transporter" evidence="5">
    <location>
        <begin position="62"/>
        <end position="278"/>
    </location>
</feature>
<dbReference type="PROSITE" id="PS50893">
    <property type="entry name" value="ABC_TRANSPORTER_2"/>
    <property type="match status" value="1"/>
</dbReference>
<proteinExistence type="predicted"/>
<reference evidence="6 7" key="1">
    <citation type="journal article" date="2016" name="Nat. Commun.">
        <title>Thousands of microbial genomes shed light on interconnected biogeochemical processes in an aquifer system.</title>
        <authorList>
            <person name="Anantharaman K."/>
            <person name="Brown C.T."/>
            <person name="Hug L.A."/>
            <person name="Sharon I."/>
            <person name="Castelle C.J."/>
            <person name="Probst A.J."/>
            <person name="Thomas B.C."/>
            <person name="Singh A."/>
            <person name="Wilkins M.J."/>
            <person name="Karaoz U."/>
            <person name="Brodie E.L."/>
            <person name="Williams K.H."/>
            <person name="Hubbard S.S."/>
            <person name="Banfield J.F."/>
        </authorList>
    </citation>
    <scope>NUCLEOTIDE SEQUENCE [LARGE SCALE GENOMIC DNA]</scope>
</reference>
<evidence type="ECO:0000256" key="1">
    <source>
        <dbReference type="ARBA" id="ARBA00022737"/>
    </source>
</evidence>
<organism evidence="6 7">
    <name type="scientific">Candidatus Ryanbacteria bacterium RIFCSPHIGHO2_01_FULL_48_27</name>
    <dbReference type="NCBI Taxonomy" id="1802115"/>
    <lineage>
        <taxon>Bacteria</taxon>
        <taxon>Candidatus Ryaniibacteriota</taxon>
    </lineage>
</organism>
<protein>
    <recommendedName>
        <fullName evidence="5">ABC transporter domain-containing protein</fullName>
    </recommendedName>
</protein>
<accession>A0A1G2G6B3</accession>
<dbReference type="Gene3D" id="3.40.50.300">
    <property type="entry name" value="P-loop containing nucleotide triphosphate hydrolases"/>
    <property type="match status" value="2"/>
</dbReference>